<evidence type="ECO:0000256" key="7">
    <source>
        <dbReference type="ARBA" id="ARBA00023314"/>
    </source>
</evidence>
<dbReference type="GO" id="GO:0019083">
    <property type="term" value="P:viral transcription"/>
    <property type="evidence" value="ECO:0007669"/>
    <property type="project" value="UniProtKB-KW"/>
</dbReference>
<keyword evidence="12" id="KW-1185">Reference proteome</keyword>
<keyword evidence="4 9" id="KW-0808">Transferase</keyword>
<evidence type="ECO:0000256" key="5">
    <source>
        <dbReference type="ARBA" id="ARBA00022695"/>
    </source>
</evidence>
<dbReference type="InterPro" id="IPR046950">
    <property type="entry name" value="DNA-dir_Rpol_C_phage-type"/>
</dbReference>
<dbReference type="PROSITE" id="PS00489">
    <property type="entry name" value="RNA_POL_PHAGE_2"/>
    <property type="match status" value="1"/>
</dbReference>
<evidence type="ECO:0000256" key="3">
    <source>
        <dbReference type="ARBA" id="ARBA00022478"/>
    </source>
</evidence>
<organism evidence="11 12">
    <name type="scientific">Erwinia phage vB_EamP-S2</name>
    <dbReference type="NCBI Taxonomy" id="2070198"/>
    <lineage>
        <taxon>Viruses</taxon>
        <taxon>Duplodnaviria</taxon>
        <taxon>Heunggongvirae</taxon>
        <taxon>Uroviricota</taxon>
        <taxon>Caudoviricetes</taxon>
        <taxon>Autographivirales</taxon>
        <taxon>Autosignataviridae</taxon>
        <taxon>Molineuxvirinae</taxon>
        <taxon>Eracentumvirus</taxon>
        <taxon>Eracentumvirus S2</taxon>
    </lineage>
</organism>
<evidence type="ECO:0000256" key="8">
    <source>
        <dbReference type="ARBA" id="ARBA00048552"/>
    </source>
</evidence>
<dbReference type="InterPro" id="IPR002092">
    <property type="entry name" value="DNA-dir_Rpol_phage-type"/>
</dbReference>
<comment type="catalytic activity">
    <reaction evidence="8 9">
        <text>RNA(n) + a ribonucleoside 5'-triphosphate = RNA(n+1) + diphosphate</text>
        <dbReference type="Rhea" id="RHEA:21248"/>
        <dbReference type="Rhea" id="RHEA-COMP:14527"/>
        <dbReference type="Rhea" id="RHEA-COMP:17342"/>
        <dbReference type="ChEBI" id="CHEBI:33019"/>
        <dbReference type="ChEBI" id="CHEBI:61557"/>
        <dbReference type="ChEBI" id="CHEBI:140395"/>
        <dbReference type="EC" id="2.7.7.6"/>
    </reaction>
</comment>
<evidence type="ECO:0000256" key="2">
    <source>
        <dbReference type="ARBA" id="ARBA00012418"/>
    </source>
</evidence>
<dbReference type="GO" id="GO:0006351">
    <property type="term" value="P:DNA-templated transcription"/>
    <property type="evidence" value="ECO:0007669"/>
    <property type="project" value="InterPro"/>
</dbReference>
<comment type="function">
    <text evidence="9">DNA-dependent RNA polymerase catalyzes the transcription of DNA into RNA using the four ribonucleoside triphosphates as substrates.</text>
</comment>
<evidence type="ECO:0000313" key="11">
    <source>
        <dbReference type="EMBL" id="AUV57206.1"/>
    </source>
</evidence>
<evidence type="ECO:0000259" key="10">
    <source>
        <dbReference type="SMART" id="SM01311"/>
    </source>
</evidence>
<keyword evidence="6 9" id="KW-0804">Transcription</keyword>
<evidence type="ECO:0000256" key="4">
    <source>
        <dbReference type="ARBA" id="ARBA00022679"/>
    </source>
</evidence>
<proteinExistence type="inferred from homology"/>
<evidence type="ECO:0000256" key="9">
    <source>
        <dbReference type="RuleBase" id="RU003805"/>
    </source>
</evidence>
<dbReference type="Gene3D" id="1.10.1320.10">
    <property type="entry name" value="DNA-directed RNA polymerase, N-terminal domain"/>
    <property type="match status" value="1"/>
</dbReference>
<dbReference type="Pfam" id="PF14700">
    <property type="entry name" value="RPOL_N"/>
    <property type="match status" value="1"/>
</dbReference>
<keyword evidence="7" id="KW-1195">Viral transcription</keyword>
<dbReference type="GO" id="GO:0003677">
    <property type="term" value="F:DNA binding"/>
    <property type="evidence" value="ECO:0007669"/>
    <property type="project" value="InterPro"/>
</dbReference>
<dbReference type="EMBL" id="MG736918">
    <property type="protein sequence ID" value="AUV57206.1"/>
    <property type="molecule type" value="Genomic_DNA"/>
</dbReference>
<protein>
    <recommendedName>
        <fullName evidence="2 9">DNA-directed RNA polymerase</fullName>
        <ecNumber evidence="2 9">2.7.7.6</ecNumber>
    </recommendedName>
</protein>
<dbReference type="PANTHER" id="PTHR10102">
    <property type="entry name" value="DNA-DIRECTED RNA POLYMERASE, MITOCHONDRIAL"/>
    <property type="match status" value="1"/>
</dbReference>
<sequence>MTNEQLMQAQIELENNYFNGGIVRFEASQARHEENGESSQTAWNRRLISEFVAPMAEGLQAYKDEYSSRKGKPAKALAYLQCVGNEVASYITMKVALDMLASGVSYTAIAMTIAARIEDQARFTKLEGAAEKYIAKVLDNLKRNNSKKYQHGHNVMVAAEQALSQPKPGKEAAVTRWIAWPQDDLLAIGMALLQIMERSVFFEGEPVFFRFNKNDNGGGKVKLVPVLGVSENVNAWIEAFKEHVSVLSPAYGPCVVPPRDWKTPFNGGFHTEAVASRVKFVKGRTDHVRKLTQKQMPKVYKAVNFLQSVKWAINTETLETAKEVFEKNLGLGMPSIEPIITRNNKPACPLPMEFQHLRGEELRQALTPTQWDSFLAWKGDCSKLYTMETKRTSKAGAVSRMLRQAEDLSKYPAIHFVYAMDSRGRVYVQSAGVSPQSDDLGKSLLRSAKGKKLDTAEALHWFLVLGGNLWGVDKKPFSVRVSHVLDDDFAEMVRDIAADPFTFRGWLSADEPWQFLAWAKEYARYLDYVDDGESAEFVTYLPVHQDGSCSGIQHYSAMLRDKTGAKAVNLMPSDTPQDIYGEVAKVVIRKNKAIADLADGEEGYSIGKMKLSLAVSRAMAESWDGIGITRSLTKKPVMTLPYGSTRITCRESIDDYLVSLEEAELRQAKADGRERNAVHPFESEELEGLSYKNALNYMTSLVWPSISEVVRAPVVAMKAIRQLARAVSKLNEGLYWTTPTGFIVEQRIYATDNLRVSSYLMGRVRMSLTVETETIDEAAMMGAAAPNFVHSLDAAHLISSVCAMADAGLEFVAVIHDSFGTLACDTQILRDALRSEMVAQYADVNRLAMLVQENEGRLLQDFGINLPEMGDFDLTEILKSDYCFA</sequence>
<dbReference type="Gene3D" id="1.10.150.20">
    <property type="entry name" value="5' to 3' exonuclease, C-terminal subdomain"/>
    <property type="match status" value="1"/>
</dbReference>
<dbReference type="KEGG" id="vg:54988034"/>
<evidence type="ECO:0000256" key="1">
    <source>
        <dbReference type="ARBA" id="ARBA00009493"/>
    </source>
</evidence>
<dbReference type="SMART" id="SM01311">
    <property type="entry name" value="RPOL_N"/>
    <property type="match status" value="1"/>
</dbReference>
<evidence type="ECO:0000313" key="12">
    <source>
        <dbReference type="Proteomes" id="UP000241070"/>
    </source>
</evidence>
<evidence type="ECO:0000256" key="6">
    <source>
        <dbReference type="ARBA" id="ARBA00023163"/>
    </source>
</evidence>
<dbReference type="Gene3D" id="1.10.287.280">
    <property type="match status" value="1"/>
</dbReference>
<feature type="domain" description="DNA-directed RNA polymerase N-terminal" evidence="10">
    <location>
        <begin position="8"/>
        <end position="308"/>
    </location>
</feature>
<dbReference type="GeneID" id="54988034"/>
<accession>A0A2K9V4V5</accession>
<dbReference type="InterPro" id="IPR043502">
    <property type="entry name" value="DNA/RNA_pol_sf"/>
</dbReference>
<dbReference type="Proteomes" id="UP000241070">
    <property type="component" value="Segment"/>
</dbReference>
<dbReference type="RefSeq" id="YP_009797617.1">
    <property type="nucleotide sequence ID" value="NC_047917.1"/>
</dbReference>
<reference evidence="11 12" key="1">
    <citation type="submission" date="2017-12" db="EMBL/GenBank/DDBJ databases">
        <title>Complete Genome Sequences of Erwinia amylovora Phages vB_EamP-S2 and vB_EamM-Bue1.</title>
        <authorList>
            <person name="Knecht L.E."/>
            <person name="Born Y."/>
            <person name="Pothier J.F."/>
            <person name="Loessner M.J."/>
            <person name="Fieseler L."/>
        </authorList>
    </citation>
    <scope>NUCLEOTIDE SEQUENCE [LARGE SCALE GENOMIC DNA]</scope>
</reference>
<keyword evidence="3 9" id="KW-0240">DNA-directed RNA polymerase</keyword>
<dbReference type="EC" id="2.7.7.6" evidence="2 9"/>
<comment type="similarity">
    <text evidence="1 9">Belongs to the phage and mitochondrial RNA polymerase family.</text>
</comment>
<dbReference type="GO" id="GO:0003899">
    <property type="term" value="F:DNA-directed RNA polymerase activity"/>
    <property type="evidence" value="ECO:0007669"/>
    <property type="project" value="UniProtKB-EC"/>
</dbReference>
<dbReference type="InterPro" id="IPR029262">
    <property type="entry name" value="RPOL_N"/>
</dbReference>
<dbReference type="Pfam" id="PF00940">
    <property type="entry name" value="RNA_pol"/>
    <property type="match status" value="1"/>
</dbReference>
<dbReference type="PROSITE" id="PS00900">
    <property type="entry name" value="RNA_POL_PHAGE_1"/>
    <property type="match status" value="1"/>
</dbReference>
<name>A0A2K9V4V5_9CAUD</name>
<keyword evidence="5 9" id="KW-0548">Nucleotidyltransferase</keyword>
<dbReference type="InterPro" id="IPR037159">
    <property type="entry name" value="RNA_POL_N_sf"/>
</dbReference>
<dbReference type="PANTHER" id="PTHR10102:SF0">
    <property type="entry name" value="DNA-DIRECTED RNA POLYMERASE, MITOCHONDRIAL"/>
    <property type="match status" value="1"/>
</dbReference>
<dbReference type="GO" id="GO:0000428">
    <property type="term" value="C:DNA-directed RNA polymerase complex"/>
    <property type="evidence" value="ECO:0007669"/>
    <property type="project" value="UniProtKB-KW"/>
</dbReference>
<dbReference type="SUPFAM" id="SSF56672">
    <property type="entry name" value="DNA/RNA polymerases"/>
    <property type="match status" value="1"/>
</dbReference>